<dbReference type="AlphaFoldDB" id="A0A3B3ZAA7"/>
<dbReference type="Gene3D" id="3.80.10.10">
    <property type="entry name" value="Ribonuclease Inhibitor"/>
    <property type="match status" value="1"/>
</dbReference>
<dbReference type="STRING" id="409849.ENSPMGP00000001351"/>
<sequence>GLSPHNCGPLASVLSSSKRGGAALVSALCSTPSHLRELDLSYNHPGPSTELLTVLRDDPHCHLQSLRCGSVIRGWFRSWSLVWSKLDLCVSGWILLENSGWSQV</sequence>
<name>A0A3B3ZAA7_9GOBI</name>
<evidence type="ECO:0008006" key="3">
    <source>
        <dbReference type="Google" id="ProtNLM"/>
    </source>
</evidence>
<accession>A0A3B3ZAA7</accession>
<dbReference type="Proteomes" id="UP000261520">
    <property type="component" value="Unplaced"/>
</dbReference>
<dbReference type="Ensembl" id="ENSPMGT00000001436.1">
    <property type="protein sequence ID" value="ENSPMGP00000001351.1"/>
    <property type="gene ID" value="ENSPMGG00000001223.1"/>
</dbReference>
<reference evidence="1" key="2">
    <citation type="submission" date="2025-09" db="UniProtKB">
        <authorList>
            <consortium name="Ensembl"/>
        </authorList>
    </citation>
    <scope>IDENTIFICATION</scope>
</reference>
<organism evidence="1 2">
    <name type="scientific">Periophthalmus magnuspinnatus</name>
    <dbReference type="NCBI Taxonomy" id="409849"/>
    <lineage>
        <taxon>Eukaryota</taxon>
        <taxon>Metazoa</taxon>
        <taxon>Chordata</taxon>
        <taxon>Craniata</taxon>
        <taxon>Vertebrata</taxon>
        <taxon>Euteleostomi</taxon>
        <taxon>Actinopterygii</taxon>
        <taxon>Neopterygii</taxon>
        <taxon>Teleostei</taxon>
        <taxon>Neoteleostei</taxon>
        <taxon>Acanthomorphata</taxon>
        <taxon>Gobiaria</taxon>
        <taxon>Gobiiformes</taxon>
        <taxon>Gobioidei</taxon>
        <taxon>Gobiidae</taxon>
        <taxon>Oxudercinae</taxon>
        <taxon>Periophthalmus</taxon>
    </lineage>
</organism>
<evidence type="ECO:0000313" key="2">
    <source>
        <dbReference type="Proteomes" id="UP000261520"/>
    </source>
</evidence>
<protein>
    <recommendedName>
        <fullName evidence="3">SPRY-associated domain-containing protein</fullName>
    </recommendedName>
</protein>
<dbReference type="InterPro" id="IPR032675">
    <property type="entry name" value="LRR_dom_sf"/>
</dbReference>
<keyword evidence="2" id="KW-1185">Reference proteome</keyword>
<proteinExistence type="predicted"/>
<evidence type="ECO:0000313" key="1">
    <source>
        <dbReference type="Ensembl" id="ENSPMGP00000001351.1"/>
    </source>
</evidence>
<reference evidence="1" key="1">
    <citation type="submission" date="2025-08" db="UniProtKB">
        <authorList>
            <consortium name="Ensembl"/>
        </authorList>
    </citation>
    <scope>IDENTIFICATION</scope>
</reference>